<feature type="binding site" description="covalent" evidence="9">
    <location>
        <position position="358"/>
    </location>
    <ligand>
        <name>heme c</name>
        <dbReference type="ChEBI" id="CHEBI:61717"/>
        <label>3</label>
    </ligand>
</feature>
<evidence type="ECO:0000256" key="7">
    <source>
        <dbReference type="ARBA" id="ARBA00023004"/>
    </source>
</evidence>
<evidence type="ECO:0000313" key="14">
    <source>
        <dbReference type="EMBL" id="SJM37673.1"/>
    </source>
</evidence>
<dbReference type="GO" id="GO:0005886">
    <property type="term" value="C:plasma membrane"/>
    <property type="evidence" value="ECO:0007669"/>
    <property type="project" value="UniProtKB-SubCell"/>
</dbReference>
<dbReference type="GO" id="GO:0009055">
    <property type="term" value="F:electron transfer activity"/>
    <property type="evidence" value="ECO:0007669"/>
    <property type="project" value="InterPro"/>
</dbReference>
<proteinExistence type="predicted"/>
<feature type="binding site" description="covalent" evidence="9">
    <location>
        <position position="361"/>
    </location>
    <ligand>
        <name>heme c</name>
        <dbReference type="ChEBI" id="CHEBI:61717"/>
        <label>3</label>
    </ligand>
</feature>
<dbReference type="InterPro" id="IPR014353">
    <property type="entry name" value="Membr-bd_ADH_cyt_c"/>
</dbReference>
<dbReference type="PIRSF" id="PIRSF000018">
    <property type="entry name" value="Mb_ADH_cyt_c"/>
    <property type="match status" value="1"/>
</dbReference>
<reference evidence="15" key="1">
    <citation type="submission" date="2017-02" db="EMBL/GenBank/DDBJ databases">
        <authorList>
            <person name="Mornico D."/>
        </authorList>
    </citation>
    <scope>NUCLEOTIDE SEQUENCE [LARGE SCALE GENOMIC DNA]</scope>
</reference>
<keyword evidence="15" id="KW-1185">Reference proteome</keyword>
<feature type="domain" description="Cytochrome c" evidence="13">
    <location>
        <begin position="195"/>
        <end position="304"/>
    </location>
</feature>
<keyword evidence="6" id="KW-0677">Repeat</keyword>
<dbReference type="PROSITE" id="PS51007">
    <property type="entry name" value="CYTC"/>
    <property type="match status" value="3"/>
</dbReference>
<dbReference type="Pfam" id="PF00034">
    <property type="entry name" value="Cytochrom_C"/>
    <property type="match status" value="3"/>
</dbReference>
<evidence type="ECO:0000259" key="13">
    <source>
        <dbReference type="PROSITE" id="PS51007"/>
    </source>
</evidence>
<evidence type="ECO:0000256" key="2">
    <source>
        <dbReference type="ARBA" id="ARBA00022475"/>
    </source>
</evidence>
<evidence type="ECO:0000313" key="15">
    <source>
        <dbReference type="Proteomes" id="UP000188169"/>
    </source>
</evidence>
<evidence type="ECO:0000256" key="5">
    <source>
        <dbReference type="ARBA" id="ARBA00022729"/>
    </source>
</evidence>
<dbReference type="GO" id="GO:0020037">
    <property type="term" value="F:heme binding"/>
    <property type="evidence" value="ECO:0007669"/>
    <property type="project" value="InterPro"/>
</dbReference>
<feature type="chain" id="PRO_5012322733" evidence="12">
    <location>
        <begin position="43"/>
        <end position="488"/>
    </location>
</feature>
<sequence>MKPISALSSLYKSTLKSPAALSFASKAVTASLLGLSLSSAYAAPVAMPTHSEANSELVNRGAYIARQADCMGCHKEDYSGGVAVDAPMGTIYGTNITPSVRYGIGKYTEQDFKNALTKGRAPNHMLYPAMPYPDYKGMTDEDISALFAYFQTVPAIDEPPAYKTDLPFPFNIRALMLGWNLINTPDWKAREGLDETQKYGQYLVDNLAHCGTCHTPRNATMGYDMKNYLSGAMLGSWHAPNITPDDASGIGSWSQEEIVTYLRNGGVHQKALAAGPMSEVVMNSTRYLNDKDLNAIASYLKAVPAVTTEDTVQPVNVAALPKKHSDDIAINLLDQMDVLKEAKANASSPSESLYLAECASCHGINGYGQPDAGYAPIVGLTSLRRDNPAPVINVVANGIHQVMNTRPQMPGFKDDLTNEEMADIVNYVRTTFGGMPESKVTADDVAKQIKAGPQAPFLVKNAGWLAALGIIAGLIVLALLIRWFIRRR</sequence>
<dbReference type="RefSeq" id="WP_077449065.1">
    <property type="nucleotide sequence ID" value="NZ_FUGD01000094.1"/>
</dbReference>
<accession>A0A1R4EGU9</accession>
<feature type="binding site" description="axial binding residue" evidence="10">
    <location>
        <position position="74"/>
    </location>
    <ligand>
        <name>heme c</name>
        <dbReference type="ChEBI" id="CHEBI:61717"/>
        <label>1</label>
    </ligand>
    <ligandPart>
        <name>Fe</name>
        <dbReference type="ChEBI" id="CHEBI:18248"/>
    </ligandPart>
</feature>
<dbReference type="PANTHER" id="PTHR35008:SF8">
    <property type="entry name" value="ALCOHOL DEHYDROGENASE CYTOCHROME C SUBUNIT"/>
    <property type="match status" value="1"/>
</dbReference>
<dbReference type="InterPro" id="IPR009056">
    <property type="entry name" value="Cyt_c-like_dom"/>
</dbReference>
<feature type="domain" description="Cytochrome c" evidence="13">
    <location>
        <begin position="56"/>
        <end position="154"/>
    </location>
</feature>
<keyword evidence="11" id="KW-1133">Transmembrane helix</keyword>
<feature type="binding site" description="covalent" evidence="9">
    <location>
        <position position="70"/>
    </location>
    <ligand>
        <name>heme c</name>
        <dbReference type="ChEBI" id="CHEBI:61717"/>
        <label>1</label>
    </ligand>
</feature>
<comment type="cofactor">
    <cofactor evidence="9">
        <name>heme c</name>
        <dbReference type="ChEBI" id="CHEBI:61717"/>
    </cofactor>
    <text evidence="9">Binds 3 heme c groups covalently per subunit.</text>
</comment>
<keyword evidence="7 10" id="KW-0408">Iron</keyword>
<feature type="binding site" description="covalent" evidence="9">
    <location>
        <position position="213"/>
    </location>
    <ligand>
        <name>heme c</name>
        <dbReference type="ChEBI" id="CHEBI:61717"/>
        <label>2</label>
    </ligand>
</feature>
<keyword evidence="4 10" id="KW-0479">Metal-binding</keyword>
<dbReference type="GO" id="GO:0016614">
    <property type="term" value="F:oxidoreductase activity, acting on CH-OH group of donors"/>
    <property type="evidence" value="ECO:0007669"/>
    <property type="project" value="InterPro"/>
</dbReference>
<keyword evidence="2" id="KW-1003">Cell membrane</keyword>
<organism evidence="14 15">
    <name type="scientific">Psychrobacter pasteurii</name>
    <dbReference type="NCBI Taxonomy" id="1945520"/>
    <lineage>
        <taxon>Bacteria</taxon>
        <taxon>Pseudomonadati</taxon>
        <taxon>Pseudomonadota</taxon>
        <taxon>Gammaproteobacteria</taxon>
        <taxon>Moraxellales</taxon>
        <taxon>Moraxellaceae</taxon>
        <taxon>Psychrobacter</taxon>
    </lineage>
</organism>
<keyword evidence="8 11" id="KW-0472">Membrane</keyword>
<comment type="subcellular location">
    <subcellularLocation>
        <location evidence="1">Cell membrane</location>
    </subcellularLocation>
</comment>
<name>A0A1R4EGU9_9GAMM</name>
<feature type="signal peptide" evidence="12">
    <location>
        <begin position="1"/>
        <end position="42"/>
    </location>
</feature>
<protein>
    <submittedName>
        <fullName evidence="14">Fructose dehydrogenase cytochrome subunit</fullName>
    </submittedName>
</protein>
<dbReference type="OrthoDB" id="9811281at2"/>
<dbReference type="PANTHER" id="PTHR35008">
    <property type="entry name" value="BLL4482 PROTEIN-RELATED"/>
    <property type="match status" value="1"/>
</dbReference>
<dbReference type="GO" id="GO:0005506">
    <property type="term" value="F:iron ion binding"/>
    <property type="evidence" value="ECO:0007669"/>
    <property type="project" value="InterPro"/>
</dbReference>
<dbReference type="SUPFAM" id="SSF46626">
    <property type="entry name" value="Cytochrome c"/>
    <property type="match status" value="3"/>
</dbReference>
<feature type="transmembrane region" description="Helical" evidence="11">
    <location>
        <begin position="464"/>
        <end position="485"/>
    </location>
</feature>
<dbReference type="Proteomes" id="UP000188169">
    <property type="component" value="Unassembled WGS sequence"/>
</dbReference>
<keyword evidence="3 9" id="KW-0349">Heme</keyword>
<evidence type="ECO:0000256" key="11">
    <source>
        <dbReference type="SAM" id="Phobius"/>
    </source>
</evidence>
<dbReference type="InterPro" id="IPR051459">
    <property type="entry name" value="Cytochrome_c-type_DH"/>
</dbReference>
<dbReference type="AlphaFoldDB" id="A0A1R4EGU9"/>
<evidence type="ECO:0000256" key="9">
    <source>
        <dbReference type="PIRSR" id="PIRSR000018-50"/>
    </source>
</evidence>
<dbReference type="Gene3D" id="1.10.760.10">
    <property type="entry name" value="Cytochrome c-like domain"/>
    <property type="match status" value="2"/>
</dbReference>
<evidence type="ECO:0000256" key="3">
    <source>
        <dbReference type="ARBA" id="ARBA00022617"/>
    </source>
</evidence>
<dbReference type="EMBL" id="FUGD01000094">
    <property type="protein sequence ID" value="SJM37673.1"/>
    <property type="molecule type" value="Genomic_DNA"/>
</dbReference>
<evidence type="ECO:0000256" key="4">
    <source>
        <dbReference type="ARBA" id="ARBA00022723"/>
    </source>
</evidence>
<evidence type="ECO:0000256" key="8">
    <source>
        <dbReference type="ARBA" id="ARBA00023136"/>
    </source>
</evidence>
<evidence type="ECO:0000256" key="6">
    <source>
        <dbReference type="ARBA" id="ARBA00022737"/>
    </source>
</evidence>
<feature type="binding site" description="axial binding residue" evidence="10">
    <location>
        <position position="214"/>
    </location>
    <ligand>
        <name>heme c</name>
        <dbReference type="ChEBI" id="CHEBI:61717"/>
        <label>2</label>
    </ligand>
    <ligandPart>
        <name>Fe</name>
        <dbReference type="ChEBI" id="CHEBI:18248"/>
    </ligandPart>
</feature>
<feature type="binding site" description="covalent" evidence="9">
    <location>
        <position position="210"/>
    </location>
    <ligand>
        <name>heme c</name>
        <dbReference type="ChEBI" id="CHEBI:61717"/>
        <label>2</label>
    </ligand>
</feature>
<dbReference type="STRING" id="1945520.A1019T_01655"/>
<feature type="domain" description="Cytochrome c" evidence="13">
    <location>
        <begin position="345"/>
        <end position="432"/>
    </location>
</feature>
<keyword evidence="11" id="KW-0812">Transmembrane</keyword>
<feature type="binding site" description="covalent" evidence="9">
    <location>
        <position position="73"/>
    </location>
    <ligand>
        <name>heme c</name>
        <dbReference type="ChEBI" id="CHEBI:61717"/>
        <label>1</label>
    </ligand>
</feature>
<evidence type="ECO:0000256" key="10">
    <source>
        <dbReference type="PIRSR" id="PIRSR000018-51"/>
    </source>
</evidence>
<evidence type="ECO:0000256" key="12">
    <source>
        <dbReference type="SAM" id="SignalP"/>
    </source>
</evidence>
<gene>
    <name evidence="14" type="primary">fdhC</name>
    <name evidence="14" type="ORF">A1019T_01655</name>
</gene>
<dbReference type="InterPro" id="IPR036909">
    <property type="entry name" value="Cyt_c-like_dom_sf"/>
</dbReference>
<keyword evidence="5 12" id="KW-0732">Signal</keyword>
<evidence type="ECO:0000256" key="1">
    <source>
        <dbReference type="ARBA" id="ARBA00004236"/>
    </source>
</evidence>
<feature type="binding site" description="axial binding residue" evidence="10">
    <location>
        <position position="362"/>
    </location>
    <ligand>
        <name>heme c</name>
        <dbReference type="ChEBI" id="CHEBI:61717"/>
        <label>3</label>
    </ligand>
    <ligandPart>
        <name>Fe</name>
        <dbReference type="ChEBI" id="CHEBI:18248"/>
    </ligandPart>
</feature>